<accession>A0A0R2RNP2</accession>
<protein>
    <submittedName>
        <fullName evidence="1">Uncharacterized protein</fullName>
    </submittedName>
</protein>
<dbReference type="Proteomes" id="UP000051269">
    <property type="component" value="Unassembled WGS sequence"/>
</dbReference>
<gene>
    <name evidence="1" type="ORF">ABR82_04815</name>
</gene>
<proteinExistence type="predicted"/>
<organism evidence="1 2">
    <name type="scientific">Verrucomicrobia subdivision 6 bacterium BACL9 MAG-120507-bin52</name>
    <dbReference type="NCBI Taxonomy" id="1655590"/>
    <lineage>
        <taxon>Bacteria</taxon>
        <taxon>Pseudomonadati</taxon>
        <taxon>Verrucomicrobiota</taxon>
        <taxon>Verrucomicrobiia</taxon>
        <taxon>Verrucomicrobiales</taxon>
        <taxon>Verrucomicrobia subdivision 6</taxon>
    </lineage>
</organism>
<name>A0A0R2RNP2_9BACT</name>
<sequence length="96" mass="10288">MKPDFRVPSSGVQRVARLFATLFAPASSPSFGGTIHLAKNPDSLDLHPAYLGAFGRMGGFLPFVDDNDTGLLENLNLIQLRVEANAAVAHISLSHE</sequence>
<dbReference type="EMBL" id="LIBO01000218">
    <property type="protein sequence ID" value="KRO61747.1"/>
    <property type="molecule type" value="Genomic_DNA"/>
</dbReference>
<evidence type="ECO:0000313" key="2">
    <source>
        <dbReference type="Proteomes" id="UP000051269"/>
    </source>
</evidence>
<evidence type="ECO:0000313" key="1">
    <source>
        <dbReference type="EMBL" id="KRO61747.1"/>
    </source>
</evidence>
<comment type="caution">
    <text evidence="1">The sequence shown here is derived from an EMBL/GenBank/DDBJ whole genome shotgun (WGS) entry which is preliminary data.</text>
</comment>
<dbReference type="AlphaFoldDB" id="A0A0R2RNP2"/>
<reference evidence="1 2" key="1">
    <citation type="submission" date="2015-10" db="EMBL/GenBank/DDBJ databases">
        <title>Metagenome-Assembled Genomes uncover a global brackish microbiome.</title>
        <authorList>
            <person name="Hugerth L.W."/>
            <person name="Larsson J."/>
            <person name="Alneberg J."/>
            <person name="Lindh M.V."/>
            <person name="Legrand C."/>
            <person name="Pinhassi J."/>
            <person name="Andersson A.F."/>
        </authorList>
    </citation>
    <scope>NUCLEOTIDE SEQUENCE [LARGE SCALE GENOMIC DNA]</scope>
    <source>
        <strain evidence="1">BACL18 MAG-120507-bin52</strain>
    </source>
</reference>